<evidence type="ECO:0000313" key="1">
    <source>
        <dbReference type="EMBL" id="KKR98459.1"/>
    </source>
</evidence>
<dbReference type="AlphaFoldDB" id="A0A0G0VC16"/>
<proteinExistence type="predicted"/>
<evidence type="ECO:0000313" key="2">
    <source>
        <dbReference type="Proteomes" id="UP000033930"/>
    </source>
</evidence>
<comment type="caution">
    <text evidence="1">The sequence shown here is derived from an EMBL/GenBank/DDBJ whole genome shotgun (WGS) entry which is preliminary data.</text>
</comment>
<accession>A0A0G0VC16</accession>
<sequence>MGVEKEGAESESIDLELIVALTNIVLRDDIHLPGDLGDVAVGHAVIVEERDRGAVIIGHRARALGIEQRADSIEVDVGHVAVHDVDIAHDREVAAVALEVLDRELAGDLQVRHIDIRVIVVATVPLDHHEVVLVAVVTAVAHVDIALDLTSGVDVATAAHLEAPGGADGQDDEDHGEDDVLEIAGHGVSFSALSGRKCGGELRVVLPMWFTYASIAQ</sequence>
<dbReference type="Proteomes" id="UP000033930">
    <property type="component" value="Unassembled WGS sequence"/>
</dbReference>
<name>A0A0G0VC16_9BACT</name>
<dbReference type="EMBL" id="LCAW01000017">
    <property type="protein sequence ID" value="KKR98459.1"/>
    <property type="molecule type" value="Genomic_DNA"/>
</dbReference>
<reference evidence="1 2" key="1">
    <citation type="journal article" date="2015" name="Nature">
        <title>rRNA introns, odd ribosomes, and small enigmatic genomes across a large radiation of phyla.</title>
        <authorList>
            <person name="Brown C.T."/>
            <person name="Hug L.A."/>
            <person name="Thomas B.C."/>
            <person name="Sharon I."/>
            <person name="Castelle C.J."/>
            <person name="Singh A."/>
            <person name="Wilkins M.J."/>
            <person name="Williams K.H."/>
            <person name="Banfield J.F."/>
        </authorList>
    </citation>
    <scope>NUCLEOTIDE SEQUENCE [LARGE SCALE GENOMIC DNA]</scope>
</reference>
<gene>
    <name evidence="1" type="ORF">UU50_C0017G0018</name>
</gene>
<protein>
    <submittedName>
        <fullName evidence="1">Uncharacterized protein</fullName>
    </submittedName>
</protein>
<organism evidence="1 2">
    <name type="scientific">Candidatus Uhrbacteria bacterium GW2011_GWC1_41_20</name>
    <dbReference type="NCBI Taxonomy" id="1618983"/>
    <lineage>
        <taxon>Bacteria</taxon>
        <taxon>Candidatus Uhriibacteriota</taxon>
    </lineage>
</organism>